<feature type="coiled-coil region" evidence="1">
    <location>
        <begin position="56"/>
        <end position="84"/>
    </location>
</feature>
<keyword evidence="1" id="KW-0175">Coiled coil</keyword>
<dbReference type="KEGG" id="btab:109041831"/>
<dbReference type="EMBL" id="OU963863">
    <property type="protein sequence ID" value="CAH0767651.1"/>
    <property type="molecule type" value="Genomic_DNA"/>
</dbReference>
<dbReference type="PANTHER" id="PTHR16065">
    <property type="entry name" value="COILED-COIL DOMAIN CONTAINING 198"/>
    <property type="match status" value="1"/>
</dbReference>
<organism evidence="2 3">
    <name type="scientific">Bemisia tabaci</name>
    <name type="common">Sweetpotato whitefly</name>
    <name type="synonym">Aleurodes tabaci</name>
    <dbReference type="NCBI Taxonomy" id="7038"/>
    <lineage>
        <taxon>Eukaryota</taxon>
        <taxon>Metazoa</taxon>
        <taxon>Ecdysozoa</taxon>
        <taxon>Arthropoda</taxon>
        <taxon>Hexapoda</taxon>
        <taxon>Insecta</taxon>
        <taxon>Pterygota</taxon>
        <taxon>Neoptera</taxon>
        <taxon>Paraneoptera</taxon>
        <taxon>Hemiptera</taxon>
        <taxon>Sternorrhyncha</taxon>
        <taxon>Aleyrodoidea</taxon>
        <taxon>Aleyrodidae</taxon>
        <taxon>Aleyrodinae</taxon>
        <taxon>Bemisia</taxon>
    </lineage>
</organism>
<name>A0A9P0CDI1_BEMTA</name>
<dbReference type="Pfam" id="PF15398">
    <property type="entry name" value="DUF4619"/>
    <property type="match status" value="1"/>
</dbReference>
<accession>A0A9P0CDI1</accession>
<evidence type="ECO:0000256" key="1">
    <source>
        <dbReference type="SAM" id="Coils"/>
    </source>
</evidence>
<reference evidence="2" key="1">
    <citation type="submission" date="2021-12" db="EMBL/GenBank/DDBJ databases">
        <authorList>
            <person name="King R."/>
        </authorList>
    </citation>
    <scope>NUCLEOTIDE SEQUENCE</scope>
</reference>
<dbReference type="PANTHER" id="PTHR16065:SF2">
    <property type="entry name" value="COILED-COIL DOMAIN CONTAINING 198"/>
    <property type="match status" value="1"/>
</dbReference>
<dbReference type="Proteomes" id="UP001152759">
    <property type="component" value="Chromosome 2"/>
</dbReference>
<protein>
    <submittedName>
        <fullName evidence="2">Uncharacterized protein</fullName>
    </submittedName>
</protein>
<proteinExistence type="predicted"/>
<keyword evidence="3" id="KW-1185">Reference proteome</keyword>
<evidence type="ECO:0000313" key="2">
    <source>
        <dbReference type="EMBL" id="CAH0767651.1"/>
    </source>
</evidence>
<gene>
    <name evidence="2" type="ORF">BEMITA_LOCUS4895</name>
</gene>
<sequence length="96" mass="10825">MGCGGSTHPRVMRREDYPAPVAFEVPLEEGEESLVKKHPPKRLQRLEDQQSPNITAKDIESKLAEAEQRRLQILNQRIQSAKAAVKAVKKPSKPEE</sequence>
<dbReference type="OrthoDB" id="6344011at2759"/>
<dbReference type="InterPro" id="IPR029235">
    <property type="entry name" value="FAME"/>
</dbReference>
<evidence type="ECO:0000313" key="3">
    <source>
        <dbReference type="Proteomes" id="UP001152759"/>
    </source>
</evidence>
<dbReference type="AlphaFoldDB" id="A0A9P0CDI1"/>